<reference evidence="3" key="1">
    <citation type="submission" date="2010-06" db="EMBL/GenBank/DDBJ databases">
        <authorList>
            <person name="Jiang H."/>
            <person name="Abraham K."/>
            <person name="Ali S."/>
            <person name="Alsbrooks S.L."/>
            <person name="Anim B.N."/>
            <person name="Anosike U.S."/>
            <person name="Attaway T."/>
            <person name="Bandaranaike D.P."/>
            <person name="Battles P.K."/>
            <person name="Bell S.N."/>
            <person name="Bell A.V."/>
            <person name="Beltran B."/>
            <person name="Bickham C."/>
            <person name="Bustamante Y."/>
            <person name="Caleb T."/>
            <person name="Canada A."/>
            <person name="Cardenas V."/>
            <person name="Carter K."/>
            <person name="Chacko J."/>
            <person name="Chandrabose M.N."/>
            <person name="Chavez D."/>
            <person name="Chavez A."/>
            <person name="Chen L."/>
            <person name="Chu H.-S."/>
            <person name="Claassen K.J."/>
            <person name="Cockrell R."/>
            <person name="Collins M."/>
            <person name="Cooper J.A."/>
            <person name="Cree A."/>
            <person name="Curry S.M."/>
            <person name="Da Y."/>
            <person name="Dao M.D."/>
            <person name="Das B."/>
            <person name="Davila M.-L."/>
            <person name="Davy-Carroll L."/>
            <person name="Denson S."/>
            <person name="Dinh H."/>
            <person name="Ebong V.E."/>
            <person name="Edwards J.R."/>
            <person name="Egan A."/>
            <person name="El-Daye J."/>
            <person name="Escobedo L."/>
            <person name="Fernandez S."/>
            <person name="Fernando P.R."/>
            <person name="Flagg N."/>
            <person name="Forbes L.D."/>
            <person name="Fowler R.G."/>
            <person name="Fu Q."/>
            <person name="Gabisi R.A."/>
            <person name="Ganer J."/>
            <person name="Garbino Pronczuk A."/>
            <person name="Garcia R.M."/>
            <person name="Garner T."/>
            <person name="Garrett T.E."/>
            <person name="Gonzalez D.A."/>
            <person name="Hamid H."/>
            <person name="Hawkins E.S."/>
            <person name="Hirani K."/>
            <person name="Hogues M.E."/>
            <person name="Hollins B."/>
            <person name="Hsiao C.-H."/>
            <person name="Jabil R."/>
            <person name="James M.L."/>
            <person name="Jhangiani S.N."/>
            <person name="Johnson B."/>
            <person name="Johnson Q."/>
            <person name="Joshi V."/>
            <person name="Kalu J.B."/>
            <person name="Kam C."/>
            <person name="Kashfia A."/>
            <person name="Keebler J."/>
            <person name="Kisamo H."/>
            <person name="Kovar C.L."/>
            <person name="Lago L.A."/>
            <person name="Lai C.-Y."/>
            <person name="Laidlaw J."/>
            <person name="Lara F."/>
            <person name="Le T.-K."/>
            <person name="Lee S.L."/>
            <person name="Legall F.H."/>
            <person name="Lemon S.J."/>
            <person name="Lewis L.R."/>
            <person name="Li B."/>
            <person name="Liu Y."/>
            <person name="Liu Y.-S."/>
            <person name="Lopez J."/>
            <person name="Lozado R.J."/>
            <person name="Lu J."/>
            <person name="Madu R.C."/>
            <person name="Maheshwari M."/>
            <person name="Maheshwari R."/>
            <person name="Malloy K."/>
            <person name="Martinez E."/>
            <person name="Mathew T."/>
            <person name="Mercado I.C."/>
            <person name="Mercado C."/>
            <person name="Meyer B."/>
            <person name="Montgomery K."/>
            <person name="Morgan M.B."/>
            <person name="Munidasa M."/>
            <person name="Nazareth L.V."/>
            <person name="Nelson J."/>
            <person name="Ng B.M."/>
            <person name="Nguyen N.B."/>
            <person name="Nguyen P.Q."/>
            <person name="Nguyen T."/>
            <person name="Obregon M."/>
            <person name="Okwuonu G.O."/>
            <person name="Onwere C.G."/>
            <person name="Orozco G."/>
            <person name="Parra A."/>
            <person name="Patel S."/>
            <person name="Patil S."/>
            <person name="Perez A."/>
            <person name="Perez Y."/>
            <person name="Pham C."/>
            <person name="Primus E.L."/>
            <person name="Pu L.-L."/>
            <person name="Puazo M."/>
            <person name="Qin X."/>
            <person name="Quiroz J.B."/>
            <person name="Reese J."/>
            <person name="Richards S."/>
            <person name="Rives C.M."/>
            <person name="Robberts R."/>
            <person name="Ruiz S.J."/>
            <person name="Ruiz M.J."/>
            <person name="Santibanez J."/>
            <person name="Schneider B.W."/>
            <person name="Sisson I."/>
            <person name="Smith M."/>
            <person name="Sodergren E."/>
            <person name="Song X.-Z."/>
            <person name="Song B.B."/>
            <person name="Summersgill H."/>
            <person name="Thelus R."/>
            <person name="Thornton R.D."/>
            <person name="Trejos Z.Y."/>
            <person name="Usmani K."/>
            <person name="Vattathil S."/>
            <person name="Villasana D."/>
            <person name="Walker D.L."/>
            <person name="Wang S."/>
            <person name="Wang K."/>
            <person name="White C.S."/>
            <person name="Williams A.C."/>
            <person name="Williamson J."/>
            <person name="Wilson K."/>
            <person name="Woghiren I.O."/>
            <person name="Woodworth J.R."/>
            <person name="Worley K.C."/>
            <person name="Wright R.A."/>
            <person name="Wu W."/>
            <person name="Young L."/>
            <person name="Zhang L."/>
            <person name="Zhang J."/>
            <person name="Zhu Y."/>
            <person name="Muzny D.M."/>
            <person name="Weinstock G."/>
            <person name="Gibbs R.A."/>
        </authorList>
    </citation>
    <scope>NUCLEOTIDE SEQUENCE [LARGE SCALE GENOMIC DNA]</scope>
    <source>
        <strain evidence="3">LSR1</strain>
    </source>
</reference>
<dbReference type="Proteomes" id="UP000007819">
    <property type="component" value="Unassembled WGS sequence"/>
</dbReference>
<proteinExistence type="predicted"/>
<sequence length="198" mass="22216">MPRDRLFGKKTGKRNSELFCGTWNVRTLYKQGAALNLVRVAEKYKIRCIALQEVRWEDAGSSKISQTTIINGSSAQGHRLGTGFAIHESIIHMVKDFKDISPRISTLTLKTRDFQIVLINAHAPTEEKDDEEKEEFYSTLEDVMDTGVGDVKIVLGDFNAKIGKEALYRTVIGTHSLHETSNDNGMKLISFAVEKDLV</sequence>
<dbReference type="Gene3D" id="3.60.10.10">
    <property type="entry name" value="Endonuclease/exonuclease/phosphatase"/>
    <property type="match status" value="1"/>
</dbReference>
<dbReference type="GO" id="GO:0003824">
    <property type="term" value="F:catalytic activity"/>
    <property type="evidence" value="ECO:0007669"/>
    <property type="project" value="InterPro"/>
</dbReference>
<protein>
    <recommendedName>
        <fullName evidence="1">Endonuclease/exonuclease/phosphatase domain-containing protein</fullName>
    </recommendedName>
</protein>
<dbReference type="InterPro" id="IPR027124">
    <property type="entry name" value="Swc5/CFDP1/2"/>
</dbReference>
<keyword evidence="3" id="KW-1185">Reference proteome</keyword>
<dbReference type="PANTHER" id="PTHR23227:SF67">
    <property type="entry name" value="CRANIOFACIAL DEVELOPMENT PROTEIN 2-LIKE"/>
    <property type="match status" value="1"/>
</dbReference>
<dbReference type="GeneID" id="100570770"/>
<dbReference type="KEGG" id="api:100570770"/>
<dbReference type="PANTHER" id="PTHR23227">
    <property type="entry name" value="BUCENTAUR RELATED"/>
    <property type="match status" value="1"/>
</dbReference>
<name>A0A8R2FD12_ACYPI</name>
<evidence type="ECO:0000313" key="2">
    <source>
        <dbReference type="EnsemblMetazoa" id="XP_008188967.1"/>
    </source>
</evidence>
<dbReference type="AlphaFoldDB" id="A0A8R2FD12"/>
<dbReference type="RefSeq" id="XP_008188967.1">
    <property type="nucleotide sequence ID" value="XM_008190745.1"/>
</dbReference>
<dbReference type="InterPro" id="IPR005135">
    <property type="entry name" value="Endo/exonuclease/phosphatase"/>
</dbReference>
<dbReference type="SUPFAM" id="SSF56219">
    <property type="entry name" value="DNase I-like"/>
    <property type="match status" value="1"/>
</dbReference>
<evidence type="ECO:0000259" key="1">
    <source>
        <dbReference type="Pfam" id="PF03372"/>
    </source>
</evidence>
<feature type="domain" description="Endonuclease/exonuclease/phosphatase" evidence="1">
    <location>
        <begin position="21"/>
        <end position="161"/>
    </location>
</feature>
<dbReference type="EnsemblMetazoa" id="XM_008190745.1">
    <property type="protein sequence ID" value="XP_008188967.1"/>
    <property type="gene ID" value="LOC100570770"/>
</dbReference>
<organism evidence="2 3">
    <name type="scientific">Acyrthosiphon pisum</name>
    <name type="common">Pea aphid</name>
    <dbReference type="NCBI Taxonomy" id="7029"/>
    <lineage>
        <taxon>Eukaryota</taxon>
        <taxon>Metazoa</taxon>
        <taxon>Ecdysozoa</taxon>
        <taxon>Arthropoda</taxon>
        <taxon>Hexapoda</taxon>
        <taxon>Insecta</taxon>
        <taxon>Pterygota</taxon>
        <taxon>Neoptera</taxon>
        <taxon>Paraneoptera</taxon>
        <taxon>Hemiptera</taxon>
        <taxon>Sternorrhyncha</taxon>
        <taxon>Aphidomorpha</taxon>
        <taxon>Aphidoidea</taxon>
        <taxon>Aphididae</taxon>
        <taxon>Macrosiphini</taxon>
        <taxon>Acyrthosiphon</taxon>
    </lineage>
</organism>
<dbReference type="InterPro" id="IPR036691">
    <property type="entry name" value="Endo/exonu/phosph_ase_sf"/>
</dbReference>
<dbReference type="Pfam" id="PF03372">
    <property type="entry name" value="Exo_endo_phos"/>
    <property type="match status" value="1"/>
</dbReference>
<evidence type="ECO:0000313" key="3">
    <source>
        <dbReference type="Proteomes" id="UP000007819"/>
    </source>
</evidence>
<accession>A0A8R2FD12</accession>
<dbReference type="OrthoDB" id="6628203at2759"/>
<reference evidence="2" key="2">
    <citation type="submission" date="2022-06" db="UniProtKB">
        <authorList>
            <consortium name="EnsemblMetazoa"/>
        </authorList>
    </citation>
    <scope>IDENTIFICATION</scope>
</reference>